<sequence length="46" mass="5230">MVEQVEEVNGAVYVFVDQALALIFTAESLEQIDFKDDLLDTLKMHT</sequence>
<dbReference type="RefSeq" id="WP_252085648.1">
    <property type="nucleotide sequence ID" value="NZ_CP092418.1"/>
</dbReference>
<name>A0ABY4VG90_9GAMM</name>
<organism evidence="1 2">
    <name type="scientific">Microbulbifer variabilis</name>
    <dbReference type="NCBI Taxonomy" id="266805"/>
    <lineage>
        <taxon>Bacteria</taxon>
        <taxon>Pseudomonadati</taxon>
        <taxon>Pseudomonadota</taxon>
        <taxon>Gammaproteobacteria</taxon>
        <taxon>Cellvibrionales</taxon>
        <taxon>Microbulbiferaceae</taxon>
        <taxon>Microbulbifer</taxon>
    </lineage>
</organism>
<gene>
    <name evidence="1" type="ORF">MJO52_09240</name>
</gene>
<reference evidence="1" key="1">
    <citation type="submission" date="2022-02" db="EMBL/GenBank/DDBJ databases">
        <title>Coral-associated bacteria.</title>
        <authorList>
            <person name="Tang K."/>
            <person name="Wang X."/>
        </authorList>
    </citation>
    <scope>NUCLEOTIDE SEQUENCE</scope>
    <source>
        <strain evidence="1">SCSIO 43006</strain>
    </source>
</reference>
<keyword evidence="2" id="KW-1185">Reference proteome</keyword>
<dbReference type="EMBL" id="CP092418">
    <property type="protein sequence ID" value="USD23302.1"/>
    <property type="molecule type" value="Genomic_DNA"/>
</dbReference>
<protein>
    <submittedName>
        <fullName evidence="1">Uncharacterized protein</fullName>
    </submittedName>
</protein>
<proteinExistence type="predicted"/>
<evidence type="ECO:0000313" key="2">
    <source>
        <dbReference type="Proteomes" id="UP001055658"/>
    </source>
</evidence>
<evidence type="ECO:0000313" key="1">
    <source>
        <dbReference type="EMBL" id="USD23302.1"/>
    </source>
</evidence>
<accession>A0ABY4VG90</accession>
<dbReference type="Proteomes" id="UP001055658">
    <property type="component" value="Chromosome"/>
</dbReference>